<dbReference type="Proteomes" id="UP001592531">
    <property type="component" value="Unassembled WGS sequence"/>
</dbReference>
<dbReference type="Gene3D" id="2.180.10.10">
    <property type="entry name" value="RHS repeat-associated core"/>
    <property type="match status" value="2"/>
</dbReference>
<dbReference type="PANTHER" id="PTHR32305:SF17">
    <property type="entry name" value="TRNA NUCLEASE WAPA"/>
    <property type="match status" value="1"/>
</dbReference>
<keyword evidence="2" id="KW-0732">Signal</keyword>
<dbReference type="InterPro" id="IPR050708">
    <property type="entry name" value="T6SS_VgrG/RHS"/>
</dbReference>
<feature type="compositionally biased region" description="Low complexity" evidence="1">
    <location>
        <begin position="1670"/>
        <end position="1684"/>
    </location>
</feature>
<dbReference type="EMBL" id="JBHFAB010000003">
    <property type="protein sequence ID" value="MFC1416245.1"/>
    <property type="molecule type" value="Genomic_DNA"/>
</dbReference>
<keyword evidence="4" id="KW-1185">Reference proteome</keyword>
<evidence type="ECO:0000313" key="3">
    <source>
        <dbReference type="EMBL" id="MFC1416245.1"/>
    </source>
</evidence>
<feature type="region of interest" description="Disordered" evidence="1">
    <location>
        <begin position="1364"/>
        <end position="1386"/>
    </location>
</feature>
<dbReference type="PANTHER" id="PTHR32305">
    <property type="match status" value="1"/>
</dbReference>
<reference evidence="3 4" key="1">
    <citation type="submission" date="2024-09" db="EMBL/GenBank/DDBJ databases">
        <authorList>
            <person name="Lee S.D."/>
        </authorList>
    </citation>
    <scope>NUCLEOTIDE SEQUENCE [LARGE SCALE GENOMIC DNA]</scope>
    <source>
        <strain evidence="3 4">N8-3</strain>
    </source>
</reference>
<accession>A0ABV6VR60</accession>
<dbReference type="NCBIfam" id="TIGR03696">
    <property type="entry name" value="Rhs_assc_core"/>
    <property type="match status" value="1"/>
</dbReference>
<feature type="region of interest" description="Disordered" evidence="1">
    <location>
        <begin position="1629"/>
        <end position="1655"/>
    </location>
</feature>
<feature type="region of interest" description="Disordered" evidence="1">
    <location>
        <begin position="1670"/>
        <end position="1704"/>
    </location>
</feature>
<name>A0ABV6VR60_9ACTN</name>
<feature type="chain" id="PRO_5046162509" evidence="2">
    <location>
        <begin position="22"/>
        <end position="2231"/>
    </location>
</feature>
<feature type="compositionally biased region" description="Low complexity" evidence="1">
    <location>
        <begin position="1646"/>
        <end position="1655"/>
    </location>
</feature>
<evidence type="ECO:0000313" key="4">
    <source>
        <dbReference type="Proteomes" id="UP001592531"/>
    </source>
</evidence>
<dbReference type="InterPro" id="IPR022385">
    <property type="entry name" value="Rhs_assc_core"/>
</dbReference>
<dbReference type="RefSeq" id="WP_380533325.1">
    <property type="nucleotide sequence ID" value="NZ_JBHFAB010000003.1"/>
</dbReference>
<sequence>MFAVTALTALVGMLVPGVALAAQYAKNQVWSPPQTALPHTVPVPGAYATGTARQAAKSAAAPYRVPAVDLPAAGQTATALGQSPVAPLARSRVVSGTPARVGTSPLWVAAATTGAAAPSGVQVRFQDPATARKAGFTTGVVFGVGRGDGTAKAGKVAVQVDPGLLTGEGGADLGSRMRLVQLPACALTTPQSAACRTQTPVSAVSDPSTGRLVADLTLPAAAPAAPSASDAQPQVVTASAVTLNTEAAPAGDSMTVLAAVPGPSGPTGTFAATSLKPSDQWSGGGAAGDFNYSYAIDVPASIGGAAPTVALNYSSSSVDGENASTNSQPSSVGDGWSGVSNFIERSYQSCSQDGIAASGDTCWAYGGHEVSASGDQGGQVVYDDTTGKWHLSSDDGATVTHLTGLTNGAYNGEGWLITLQDGTRMYYGAGKLPTAEGGTGSDTATNSVSTEPVYCPKSTDPCYSATTGTSSYTAAMGYRWNLDFVIDPHGNTTEYTYAQETNYYARSSAHTLTAYDRSSYPTSVEYGWRAADIATEGAKPAPAAKVLFTTATRCVVGSVVSSHTVTAADCASLTATTAPYWPDVPQDQVCASTGTCANYSMAYFSEVRLTQIQTQVNAGTTSASSYKNVDTYALAQSFPAPGDGTSAALRLDSVTRTGNDGTTAVPVPPVSFVYAAMANRVPGAASWPAFNRYRITAINTETGETDNVTYSAPDCNQSTTSPDLPTPSNDTRRCYQEYWTPPGSTLIGDWFEKYTVSEVRQIDTVGGTPTRYTDYTYGGSPAWHRNDSPETANAQRTWDQFRGYGQVTTETGHAPDPITESVTSYLRGMDGDSQSATGGTPRSVTVTDSLGDQITDAGQYAGRAYETQTYDKAGGKVVRDSVTLPWSQLTATHAEGTPTGVPSETAYFVRDAQTVTRGLTADGTTWRTAKTVNLYSPTTGLLTQADAQGDTSQLGTAASQESCTTYTYATAPTSGANTGMVGLPAESTTVAVSTGSGVGTGACPAKTAANSTEDTRTFYDGSTTAGVIPAAGVGNATELDTMGAWSGSTETFTKKLTAPSGTTGYDAYGRPLSSTDVRGDTSTTAYTPATGTLPTSVTATNVTAGNWTTTTTLDQLRQLPTKTVDPNGNSTSKAYDALGRLTSQWAPGRATTASASEVLVYSAGGQSAPTWTETKTIREDGTYRTDFQIYNGFMQLRQDQALSLDSANSNGSLVSDDFYDSHGWKTKTTSTPYYITNAPSSTVYQATDAKVPGQSVTAYDGMGRPVLSSFYSLGQLQWSSPTAYPGVDRTDSSAPSGGTAVSTVVDAQGRTTAVWRYHSNTATGNASDATVTSYSYAQATTAGGGAALRTTITDADAHVRTQLTDAQGNQVASTDPDTGASSATFDTAGDQLTSTDANSTTLTYTYDVLGRKKTLYNGGTELDSWGYDTASGGKGQPATQTSYSGAGSAFTQTIAGYTALGAQTGSTTVVPASEGSLAKTYTVSYDYTPVTGMLDDTNYGADGGLPAETVYDSYTETGTLTNLSGNAGYLTQIVSNPLGQVTRSTLGGMPDQVVLTNDYDTATGRAVESFLDKENGTGHVDDTTTLWNAAGKITAEQDVQDAGTATDLQCFTYNGQGQLATAWTDTAGTSTAASPSVPNIGGCKTSSPSASSNGGPAPYWESYSYDADGNRTGLTTHDTTGATTSSQVSTYPAGAGGQTGQPDTVQSVATTNGTGTTTAAYGYNPDGSTKSVAVKNTAGTTTSNQAYTYDAQGRTSSVTDSTTGNSTGYTYDASGSLIEQKDTVGGHTTTVLYLPGEQLTMNSSGGITALRYYDTGSGPTVIRDNTGNLTYETANGQGTGTVLINSTLTTETRRSFTPYGTSRGTVPSSWIDGRSYLNQPSDPVTGLDLLGARNYDPATGHFLQADPILEAADSNQLGGYTYSADDPVNGADPSGLRPDDCAESGFSCGGGAGGLTVTDPEGQVVNDKSGKVVGHTTPPHTCGVGSCDQSSWGDSDGFAERHQIWSPATNRAWDAAWAPARAALAAQEAAEAQYRAQQEAIAAHAAAVAAATRAAHSGFWGNLWHGVQKDARIGGDLLGDASTVTGLFGGALAFVPGMQEAAAILVGASVGLGAASALAYTVGGDGHDAEFALAGTALAIGTGGFGALGGVVARGASPLATSVAREGLAALIDESGKQAAKVSGRALTGAEERSGTYAKATLAATGALPPALGMTTWNWSNLMADPGTSSW</sequence>
<comment type="caution">
    <text evidence="3">The sequence shown here is derived from an EMBL/GenBank/DDBJ whole genome shotgun (WGS) entry which is preliminary data.</text>
</comment>
<proteinExistence type="predicted"/>
<gene>
    <name evidence="3" type="ORF">ACEZDE_06265</name>
</gene>
<evidence type="ECO:0000256" key="2">
    <source>
        <dbReference type="SAM" id="SignalP"/>
    </source>
</evidence>
<evidence type="ECO:0000256" key="1">
    <source>
        <dbReference type="SAM" id="MobiDB-lite"/>
    </source>
</evidence>
<organism evidence="3 4">
    <name type="scientific">Streptacidiphilus cavernicola</name>
    <dbReference type="NCBI Taxonomy" id="3342716"/>
    <lineage>
        <taxon>Bacteria</taxon>
        <taxon>Bacillati</taxon>
        <taxon>Actinomycetota</taxon>
        <taxon>Actinomycetes</taxon>
        <taxon>Kitasatosporales</taxon>
        <taxon>Streptomycetaceae</taxon>
        <taxon>Streptacidiphilus</taxon>
    </lineage>
</organism>
<dbReference type="InterPro" id="IPR031325">
    <property type="entry name" value="RHS_repeat"/>
</dbReference>
<dbReference type="Pfam" id="PF05593">
    <property type="entry name" value="RHS_repeat"/>
    <property type="match status" value="1"/>
</dbReference>
<protein>
    <submittedName>
        <fullName evidence="3">RHS repeat-associated core domain-containing protein</fullName>
    </submittedName>
</protein>
<feature type="signal peptide" evidence="2">
    <location>
        <begin position="1"/>
        <end position="21"/>
    </location>
</feature>